<feature type="signal peptide" evidence="1">
    <location>
        <begin position="1"/>
        <end position="22"/>
    </location>
</feature>
<dbReference type="RefSeq" id="WP_111366047.1">
    <property type="nucleotide sequence ID" value="NZ_VINQ01000005.1"/>
</dbReference>
<sequence>MAFFSRLSLILALGVASAGASAHEVWLEPENWVVAEQEPVTARLRNGEYFEGIELIWNDRSVVRAERWDNLGVQPITGRLGDRPALATTAERDGLLTLLYKSSINTVDYTEYDKFAEFLAEKGYEAILQQHAARRLPQAPIREAYSRYAKALVAVGSGQGADAPRGLEIELVALSNPYTTDPDAEMRFQAVYQGKPLADNQVTIFAKAPDGTVETSYRTTDDAGTVSIDTVPGHAYLIDTVLVREPNRAVVARTRGAVWESLWASLTFRVPPRQ</sequence>
<dbReference type="Proteomes" id="UP000325291">
    <property type="component" value="Unassembled WGS sequence"/>
</dbReference>
<gene>
    <name evidence="2" type="ORF">FLO80_09545</name>
</gene>
<comment type="caution">
    <text evidence="2">The sequence shown here is derived from an EMBL/GenBank/DDBJ whole genome shotgun (WGS) entry which is preliminary data.</text>
</comment>
<name>A0A5A9ZHA6_9RHOB</name>
<protein>
    <submittedName>
        <fullName evidence="2">DUF4198 domain-containing protein</fullName>
    </submittedName>
</protein>
<evidence type="ECO:0000313" key="2">
    <source>
        <dbReference type="EMBL" id="KAA0916342.1"/>
    </source>
</evidence>
<reference evidence="2 3" key="1">
    <citation type="submission" date="2019-07" db="EMBL/GenBank/DDBJ databases">
        <title>Aquicoccus porphyridii gen. nov., sp. nov., isolated from a small marine red alga, Porphyridium marinum.</title>
        <authorList>
            <person name="Liu L."/>
        </authorList>
    </citation>
    <scope>NUCLEOTIDE SEQUENCE [LARGE SCALE GENOMIC DNA]</scope>
    <source>
        <strain evidence="2 3">L1 8-17</strain>
    </source>
</reference>
<evidence type="ECO:0000256" key="1">
    <source>
        <dbReference type="SAM" id="SignalP"/>
    </source>
</evidence>
<keyword evidence="3" id="KW-1185">Reference proteome</keyword>
<dbReference type="Pfam" id="PF10670">
    <property type="entry name" value="DUF4198"/>
    <property type="match status" value="1"/>
</dbReference>
<keyword evidence="1" id="KW-0732">Signal</keyword>
<feature type="chain" id="PRO_5022731339" evidence="1">
    <location>
        <begin position="23"/>
        <end position="274"/>
    </location>
</feature>
<organism evidence="2 3">
    <name type="scientific">Aquicoccus porphyridii</name>
    <dbReference type="NCBI Taxonomy" id="1852029"/>
    <lineage>
        <taxon>Bacteria</taxon>
        <taxon>Pseudomonadati</taxon>
        <taxon>Pseudomonadota</taxon>
        <taxon>Alphaproteobacteria</taxon>
        <taxon>Rhodobacterales</taxon>
        <taxon>Paracoccaceae</taxon>
        <taxon>Aquicoccus</taxon>
    </lineage>
</organism>
<dbReference type="InterPro" id="IPR019613">
    <property type="entry name" value="DUF4198"/>
</dbReference>
<accession>A0A5A9ZHA6</accession>
<proteinExistence type="predicted"/>
<dbReference type="AlphaFoldDB" id="A0A5A9ZHA6"/>
<dbReference type="EMBL" id="VINQ01000005">
    <property type="protein sequence ID" value="KAA0916342.1"/>
    <property type="molecule type" value="Genomic_DNA"/>
</dbReference>
<evidence type="ECO:0000313" key="3">
    <source>
        <dbReference type="Proteomes" id="UP000325291"/>
    </source>
</evidence>